<organism evidence="3 4">
    <name type="scientific">Actinophytocola algeriensis</name>
    <dbReference type="NCBI Taxonomy" id="1768010"/>
    <lineage>
        <taxon>Bacteria</taxon>
        <taxon>Bacillati</taxon>
        <taxon>Actinomycetota</taxon>
        <taxon>Actinomycetes</taxon>
        <taxon>Pseudonocardiales</taxon>
        <taxon>Pseudonocardiaceae</taxon>
    </lineage>
</organism>
<keyword evidence="2" id="KW-1133">Transmembrane helix</keyword>
<feature type="compositionally biased region" description="Acidic residues" evidence="1">
    <location>
        <begin position="140"/>
        <end position="154"/>
    </location>
</feature>
<gene>
    <name evidence="3" type="ORF">FHR82_003601</name>
</gene>
<dbReference type="RefSeq" id="WP_184811463.1">
    <property type="nucleotide sequence ID" value="NZ_JACHJQ010000003.1"/>
</dbReference>
<keyword evidence="2" id="KW-0812">Transmembrane</keyword>
<feature type="compositionally biased region" description="Polar residues" evidence="1">
    <location>
        <begin position="48"/>
        <end position="68"/>
    </location>
</feature>
<evidence type="ECO:0000313" key="4">
    <source>
        <dbReference type="Proteomes" id="UP000520767"/>
    </source>
</evidence>
<evidence type="ECO:0000256" key="1">
    <source>
        <dbReference type="SAM" id="MobiDB-lite"/>
    </source>
</evidence>
<feature type="compositionally biased region" description="Low complexity" evidence="1">
    <location>
        <begin position="9"/>
        <end position="18"/>
    </location>
</feature>
<keyword evidence="2" id="KW-0472">Membrane</keyword>
<feature type="region of interest" description="Disordered" evidence="1">
    <location>
        <begin position="1"/>
        <end position="84"/>
    </location>
</feature>
<sequence length="292" mass="30171">MTTPPYQPGPYGQPNDPYGGQGGYGQQRPPQQPQYGQPQYGGQYGGANDQTQAFGNAPQSPYGATQQWPGGGYGGMTPPPEPPQKNTGMVVAIVTIAVLVLAGAGIGLYFLNKDGGDNTAGGGTSTSASDKTDSSSGAGTDEETATTEETEEPIADPGEAIDAQPGDCIKVNVASSTNADVETVDCSTPEAIYKVATREETDTGSCPNDQYVSYTEEGQLLLCLQLNVSRGDCLEVTDSEDKRADCAAPGVTHAVIDVLDGVDDETQCSDATTEVITYPQPPLTICLGSPTA</sequence>
<dbReference type="SUPFAM" id="SSF81995">
    <property type="entry name" value="beta-sandwich domain of Sec23/24"/>
    <property type="match status" value="1"/>
</dbReference>
<protein>
    <submittedName>
        <fullName evidence="3">Uncharacterized protein</fullName>
    </submittedName>
</protein>
<dbReference type="Proteomes" id="UP000520767">
    <property type="component" value="Unassembled WGS sequence"/>
</dbReference>
<feature type="region of interest" description="Disordered" evidence="1">
    <location>
        <begin position="120"/>
        <end position="163"/>
    </location>
</feature>
<feature type="compositionally biased region" description="Low complexity" evidence="1">
    <location>
        <begin position="125"/>
        <end position="139"/>
    </location>
</feature>
<name>A0A7W7VEL8_9PSEU</name>
<dbReference type="AlphaFoldDB" id="A0A7W7VEL8"/>
<feature type="compositionally biased region" description="Low complexity" evidence="1">
    <location>
        <begin position="26"/>
        <end position="41"/>
    </location>
</feature>
<feature type="transmembrane region" description="Helical" evidence="2">
    <location>
        <begin position="89"/>
        <end position="111"/>
    </location>
</feature>
<evidence type="ECO:0000256" key="2">
    <source>
        <dbReference type="SAM" id="Phobius"/>
    </source>
</evidence>
<proteinExistence type="predicted"/>
<dbReference type="EMBL" id="JACHJQ010000003">
    <property type="protein sequence ID" value="MBB4907381.1"/>
    <property type="molecule type" value="Genomic_DNA"/>
</dbReference>
<reference evidence="3 4" key="1">
    <citation type="submission" date="2020-08" db="EMBL/GenBank/DDBJ databases">
        <title>Genomic Encyclopedia of Type Strains, Phase III (KMG-III): the genomes of soil and plant-associated and newly described type strains.</title>
        <authorList>
            <person name="Whitman W."/>
        </authorList>
    </citation>
    <scope>NUCLEOTIDE SEQUENCE [LARGE SCALE GENOMIC DNA]</scope>
    <source>
        <strain evidence="3 4">CECT 8960</strain>
    </source>
</reference>
<accession>A0A7W7VEL8</accession>
<keyword evidence="4" id="KW-1185">Reference proteome</keyword>
<evidence type="ECO:0000313" key="3">
    <source>
        <dbReference type="EMBL" id="MBB4907381.1"/>
    </source>
</evidence>
<comment type="caution">
    <text evidence="3">The sequence shown here is derived from an EMBL/GenBank/DDBJ whole genome shotgun (WGS) entry which is preliminary data.</text>
</comment>